<protein>
    <submittedName>
        <fullName evidence="2">Uncharacterized protein</fullName>
    </submittedName>
</protein>
<feature type="region of interest" description="Disordered" evidence="1">
    <location>
        <begin position="559"/>
        <end position="599"/>
    </location>
</feature>
<feature type="compositionally biased region" description="Basic and acidic residues" evidence="1">
    <location>
        <begin position="62"/>
        <end position="74"/>
    </location>
</feature>
<dbReference type="Proteomes" id="UP000828390">
    <property type="component" value="Unassembled WGS sequence"/>
</dbReference>
<feature type="compositionally biased region" description="Polar residues" evidence="1">
    <location>
        <begin position="567"/>
        <end position="577"/>
    </location>
</feature>
<name>A0A9D4QXY1_DREPO</name>
<feature type="region of interest" description="Disordered" evidence="1">
    <location>
        <begin position="1"/>
        <end position="20"/>
    </location>
</feature>
<dbReference type="InterPro" id="IPR001611">
    <property type="entry name" value="Leu-rich_rpt"/>
</dbReference>
<accession>A0A9D4QXY1</accession>
<dbReference type="InterPro" id="IPR052394">
    <property type="entry name" value="LRR-containing"/>
</dbReference>
<sequence length="599" mass="66400">MSDVFLTVSVQAPEPSGSKRLSMLTPVVEDDERDPDVETNVPSHPEFIIGDEGKLFLTEQNQTEKDNLREDTGEIRVSPSDEIGEDGDFVETRNFTNRLNSDGEHFDEIYTDSDDGESSGAGSDSNEDDYETDLEFDEEKWLYPERFDLDLTGKAKYIKTCEEMGISPTTYFIKHIQDRELKMKFHGLGPQRMKALAVPLQTNTNIEILNLEGNAIDEDGAICLTKVLRENFFITELLLAANKLGTEGGKAIAEMLINNRNLYKVDLTGNEIGDGAAPVFCEVLYNNKLLKVLLLGNNSFEDEGARQFNAAISDNTTLEVLDLSWNAFKNRGAILLAEAIQENVGLKSFNMAMAGLGQEGAEAMSRALRENRTLLELDISLNRINMEGAQAIAKGLKDNDTLKVLKIGSNPFDSEGAMVILEAVDVNDSCVLKLLDFSNIMVKMNFAKLQFRLQDERDIKVVNEGVIPEFCRTSSARHTAFRVDPVGTFKANADKAEVDLGEILVPFVDGDYTLDIKDFKTIIKGTRINLTDDQVNIVALRLSQEGRVQCRMLFDIPDDAGDRRNSTSRNETPSSDRSSAERSAKLGATKASLGRVAVK</sequence>
<dbReference type="InterPro" id="IPR032675">
    <property type="entry name" value="LRR_dom_sf"/>
</dbReference>
<dbReference type="EMBL" id="JAIWYP010000003">
    <property type="protein sequence ID" value="KAH3846842.1"/>
    <property type="molecule type" value="Genomic_DNA"/>
</dbReference>
<dbReference type="PANTHER" id="PTHR24114:SF50">
    <property type="entry name" value="RNI-LIKE PROTEIN"/>
    <property type="match status" value="1"/>
</dbReference>
<dbReference type="Gene3D" id="3.80.10.10">
    <property type="entry name" value="Ribonuclease Inhibitor"/>
    <property type="match status" value="2"/>
</dbReference>
<feature type="region of interest" description="Disordered" evidence="1">
    <location>
        <begin position="29"/>
        <end position="132"/>
    </location>
</feature>
<dbReference type="SMART" id="SM00368">
    <property type="entry name" value="LRR_RI"/>
    <property type="match status" value="8"/>
</dbReference>
<gene>
    <name evidence="2" type="ORF">DPMN_089149</name>
</gene>
<comment type="caution">
    <text evidence="2">The sequence shown here is derived from an EMBL/GenBank/DDBJ whole genome shotgun (WGS) entry which is preliminary data.</text>
</comment>
<evidence type="ECO:0000256" key="1">
    <source>
        <dbReference type="SAM" id="MobiDB-lite"/>
    </source>
</evidence>
<dbReference type="OrthoDB" id="76105at2759"/>
<keyword evidence="3" id="KW-1185">Reference proteome</keyword>
<organism evidence="2 3">
    <name type="scientific">Dreissena polymorpha</name>
    <name type="common">Zebra mussel</name>
    <name type="synonym">Mytilus polymorpha</name>
    <dbReference type="NCBI Taxonomy" id="45954"/>
    <lineage>
        <taxon>Eukaryota</taxon>
        <taxon>Metazoa</taxon>
        <taxon>Spiralia</taxon>
        <taxon>Lophotrochozoa</taxon>
        <taxon>Mollusca</taxon>
        <taxon>Bivalvia</taxon>
        <taxon>Autobranchia</taxon>
        <taxon>Heteroconchia</taxon>
        <taxon>Euheterodonta</taxon>
        <taxon>Imparidentia</taxon>
        <taxon>Neoheterodontei</taxon>
        <taxon>Myida</taxon>
        <taxon>Dreissenoidea</taxon>
        <taxon>Dreissenidae</taxon>
        <taxon>Dreissena</taxon>
    </lineage>
</organism>
<proteinExistence type="predicted"/>
<reference evidence="2" key="2">
    <citation type="submission" date="2020-11" db="EMBL/GenBank/DDBJ databases">
        <authorList>
            <person name="McCartney M.A."/>
            <person name="Auch B."/>
            <person name="Kono T."/>
            <person name="Mallez S."/>
            <person name="Becker A."/>
            <person name="Gohl D.M."/>
            <person name="Silverstein K.A.T."/>
            <person name="Koren S."/>
            <person name="Bechman K.B."/>
            <person name="Herman A."/>
            <person name="Abrahante J.E."/>
            <person name="Garbe J."/>
        </authorList>
    </citation>
    <scope>NUCLEOTIDE SEQUENCE</scope>
    <source>
        <strain evidence="2">Duluth1</strain>
        <tissue evidence="2">Whole animal</tissue>
    </source>
</reference>
<reference evidence="2" key="1">
    <citation type="journal article" date="2019" name="bioRxiv">
        <title>The Genome of the Zebra Mussel, Dreissena polymorpha: A Resource for Invasive Species Research.</title>
        <authorList>
            <person name="McCartney M.A."/>
            <person name="Auch B."/>
            <person name="Kono T."/>
            <person name="Mallez S."/>
            <person name="Zhang Y."/>
            <person name="Obille A."/>
            <person name="Becker A."/>
            <person name="Abrahante J.E."/>
            <person name="Garbe J."/>
            <person name="Badalamenti J.P."/>
            <person name="Herman A."/>
            <person name="Mangelson H."/>
            <person name="Liachko I."/>
            <person name="Sullivan S."/>
            <person name="Sone E.D."/>
            <person name="Koren S."/>
            <person name="Silverstein K.A.T."/>
            <person name="Beckman K.B."/>
            <person name="Gohl D.M."/>
        </authorList>
    </citation>
    <scope>NUCLEOTIDE SEQUENCE</scope>
    <source>
        <strain evidence="2">Duluth1</strain>
        <tissue evidence="2">Whole animal</tissue>
    </source>
</reference>
<evidence type="ECO:0000313" key="3">
    <source>
        <dbReference type="Proteomes" id="UP000828390"/>
    </source>
</evidence>
<dbReference type="SUPFAM" id="SSF52047">
    <property type="entry name" value="RNI-like"/>
    <property type="match status" value="1"/>
</dbReference>
<dbReference type="AlphaFoldDB" id="A0A9D4QXY1"/>
<evidence type="ECO:0000313" key="2">
    <source>
        <dbReference type="EMBL" id="KAH3846842.1"/>
    </source>
</evidence>
<dbReference type="PANTHER" id="PTHR24114">
    <property type="entry name" value="LEUCINE RICH REPEAT FAMILY PROTEIN"/>
    <property type="match status" value="1"/>
</dbReference>
<dbReference type="Pfam" id="PF13516">
    <property type="entry name" value="LRR_6"/>
    <property type="match status" value="6"/>
</dbReference>